<protein>
    <submittedName>
        <fullName evidence="1">Uncharacterized protein</fullName>
    </submittedName>
</protein>
<organism evidence="1 2">
    <name type="scientific">Nonomuraea terrae</name>
    <dbReference type="NCBI Taxonomy" id="2530383"/>
    <lineage>
        <taxon>Bacteria</taxon>
        <taxon>Bacillati</taxon>
        <taxon>Actinomycetota</taxon>
        <taxon>Actinomycetes</taxon>
        <taxon>Streptosporangiales</taxon>
        <taxon>Streptosporangiaceae</taxon>
        <taxon>Nonomuraea</taxon>
    </lineage>
</organism>
<evidence type="ECO:0000313" key="1">
    <source>
        <dbReference type="EMBL" id="TDD36109.1"/>
    </source>
</evidence>
<sequence length="165" mass="18342">MGTSTWSEAVRVLADELGRSGVPGLPEEEDRLHLADQLLVALEVRKYTVAKRTISAEPTPPQPTVISASRPVTVDELHSDPGMVVQRHTTHEEGSNHVETELPCCRRRMTFPADSDLEVDVVCQFDGLRYTLRLAEEWDGGLLACFEVGGPVMLAKRRPAKRRAR</sequence>
<name>A0A4R4XYI1_9ACTN</name>
<accession>A0A4R4XYI1</accession>
<dbReference type="Proteomes" id="UP000295302">
    <property type="component" value="Unassembled WGS sequence"/>
</dbReference>
<keyword evidence="2" id="KW-1185">Reference proteome</keyword>
<evidence type="ECO:0000313" key="2">
    <source>
        <dbReference type="Proteomes" id="UP000295302"/>
    </source>
</evidence>
<reference evidence="1 2" key="1">
    <citation type="submission" date="2019-03" db="EMBL/GenBank/DDBJ databases">
        <title>Draft genome sequences of novel Actinobacteria.</title>
        <authorList>
            <person name="Sahin N."/>
            <person name="Ay H."/>
            <person name="Saygin H."/>
        </authorList>
    </citation>
    <scope>NUCLEOTIDE SEQUENCE [LARGE SCALE GENOMIC DNA]</scope>
    <source>
        <strain evidence="1 2">CH32</strain>
    </source>
</reference>
<comment type="caution">
    <text evidence="1">The sequence shown here is derived from an EMBL/GenBank/DDBJ whole genome shotgun (WGS) entry which is preliminary data.</text>
</comment>
<gene>
    <name evidence="1" type="ORF">E1286_38750</name>
</gene>
<proteinExistence type="predicted"/>
<dbReference type="RefSeq" id="WP_132620918.1">
    <property type="nucleotide sequence ID" value="NZ_SMKQ01000207.1"/>
</dbReference>
<dbReference type="EMBL" id="SMKQ01000207">
    <property type="protein sequence ID" value="TDD36109.1"/>
    <property type="molecule type" value="Genomic_DNA"/>
</dbReference>
<dbReference type="AlphaFoldDB" id="A0A4R4XYI1"/>